<keyword evidence="3" id="KW-1185">Reference proteome</keyword>
<feature type="transmembrane region" description="Helical" evidence="1">
    <location>
        <begin position="181"/>
        <end position="204"/>
    </location>
</feature>
<keyword evidence="1" id="KW-0812">Transmembrane</keyword>
<feature type="transmembrane region" description="Helical" evidence="1">
    <location>
        <begin position="12"/>
        <end position="29"/>
    </location>
</feature>
<dbReference type="RefSeq" id="WP_369705021.1">
    <property type="nucleotide sequence ID" value="NZ_JBGEWD010000013.1"/>
</dbReference>
<dbReference type="Pfam" id="PF13346">
    <property type="entry name" value="ABC2_membrane_5"/>
    <property type="match status" value="1"/>
</dbReference>
<feature type="transmembrane region" description="Helical" evidence="1">
    <location>
        <begin position="113"/>
        <end position="131"/>
    </location>
</feature>
<evidence type="ECO:0000256" key="1">
    <source>
        <dbReference type="SAM" id="Phobius"/>
    </source>
</evidence>
<reference evidence="2 3" key="1">
    <citation type="submission" date="2024-08" db="EMBL/GenBank/DDBJ databases">
        <title>Clostridium lapicellarii sp. nov., and Clostridium renhuaiense sp. nov., two species isolated from the mud in a fermentation cellar used for producing sauce-flavour Chinese liquors.</title>
        <authorList>
            <person name="Yang F."/>
            <person name="Wang H."/>
            <person name="Chen L.Q."/>
            <person name="Zhou N."/>
            <person name="Lu J.J."/>
            <person name="Pu X.X."/>
            <person name="Wan B."/>
            <person name="Wang L."/>
            <person name="Liu S.J."/>
        </authorList>
    </citation>
    <scope>NUCLEOTIDE SEQUENCE [LARGE SCALE GENOMIC DNA]</scope>
    <source>
        <strain evidence="2 3">MT-5</strain>
    </source>
</reference>
<protein>
    <submittedName>
        <fullName evidence="2">ABC-2 transporter permease</fullName>
    </submittedName>
</protein>
<feature type="transmembrane region" description="Helical" evidence="1">
    <location>
        <begin position="35"/>
        <end position="53"/>
    </location>
</feature>
<sequence length="215" mass="24840">MKNMLYKEFNLAMHPTSIIFLSLSAMMLIPNYPYYVTFFYTTLAIFFTCLSGRENNDIFYSMTLPIRKRDIVKFRFLHVVILEFAQILTAVPFALIRRTYTLPGNIVGIDANVAFFGFSFMMLGLFNLVFFTRYYKNTDKVGIAFAVGSIAIVIFMLVAESSVHIIPFMKNVLDTRDPDFISYKIVVLIGGIILYLLLTFFSYLKSIRSFEELDL</sequence>
<name>A0ABV4BQR8_9CLOT</name>
<feature type="transmembrane region" description="Helical" evidence="1">
    <location>
        <begin position="74"/>
        <end position="93"/>
    </location>
</feature>
<keyword evidence="1" id="KW-1133">Transmembrane helix</keyword>
<proteinExistence type="predicted"/>
<dbReference type="InterPro" id="IPR025699">
    <property type="entry name" value="ABC2_memb-like"/>
</dbReference>
<keyword evidence="1" id="KW-0472">Membrane</keyword>
<evidence type="ECO:0000313" key="2">
    <source>
        <dbReference type="EMBL" id="MEY8001127.1"/>
    </source>
</evidence>
<comment type="caution">
    <text evidence="2">The sequence shown here is derived from an EMBL/GenBank/DDBJ whole genome shotgun (WGS) entry which is preliminary data.</text>
</comment>
<dbReference type="Proteomes" id="UP001564657">
    <property type="component" value="Unassembled WGS sequence"/>
</dbReference>
<feature type="transmembrane region" description="Helical" evidence="1">
    <location>
        <begin position="143"/>
        <end position="169"/>
    </location>
</feature>
<gene>
    <name evidence="2" type="ORF">AB8U03_13175</name>
</gene>
<evidence type="ECO:0000313" key="3">
    <source>
        <dbReference type="Proteomes" id="UP001564657"/>
    </source>
</evidence>
<accession>A0ABV4BQR8</accession>
<organism evidence="2 3">
    <name type="scientific">Clostridium moutaii</name>
    <dbReference type="NCBI Taxonomy" id="3240932"/>
    <lineage>
        <taxon>Bacteria</taxon>
        <taxon>Bacillati</taxon>
        <taxon>Bacillota</taxon>
        <taxon>Clostridia</taxon>
        <taxon>Eubacteriales</taxon>
        <taxon>Clostridiaceae</taxon>
        <taxon>Clostridium</taxon>
    </lineage>
</organism>
<dbReference type="EMBL" id="JBGEWD010000013">
    <property type="protein sequence ID" value="MEY8001127.1"/>
    <property type="molecule type" value="Genomic_DNA"/>
</dbReference>